<gene>
    <name evidence="2" type="ORF">FHS29_001572</name>
</gene>
<dbReference type="EMBL" id="JACHJN010000002">
    <property type="protein sequence ID" value="MBB5955002.1"/>
    <property type="molecule type" value="Genomic_DNA"/>
</dbReference>
<feature type="domain" description="Transposase IS4 N-terminal" evidence="1">
    <location>
        <begin position="23"/>
        <end position="120"/>
    </location>
</feature>
<organism evidence="2 3">
    <name type="scientific">Saccharothrix tamanrassetensis</name>
    <dbReference type="NCBI Taxonomy" id="1051531"/>
    <lineage>
        <taxon>Bacteria</taxon>
        <taxon>Bacillati</taxon>
        <taxon>Actinomycetota</taxon>
        <taxon>Actinomycetes</taxon>
        <taxon>Pseudonocardiales</taxon>
        <taxon>Pseudonocardiaceae</taxon>
        <taxon>Saccharothrix</taxon>
    </lineage>
</organism>
<proteinExistence type="predicted"/>
<evidence type="ECO:0000259" key="1">
    <source>
        <dbReference type="Pfam" id="PF13006"/>
    </source>
</evidence>
<dbReference type="PANTHER" id="PTHR37529:SF1">
    <property type="entry name" value="TRANSPOSASE INSG FOR INSERTION SEQUENCE ELEMENT IS4-RELATED"/>
    <property type="match status" value="1"/>
</dbReference>
<dbReference type="Proteomes" id="UP000547510">
    <property type="component" value="Unassembled WGS sequence"/>
</dbReference>
<dbReference type="PANTHER" id="PTHR37529">
    <property type="entry name" value="TRANSPOSASE INSG FOR INSERTION SEQUENCE ELEMENT IS4-RELATED"/>
    <property type="match status" value="1"/>
</dbReference>
<dbReference type="AlphaFoldDB" id="A0A841C8Y0"/>
<dbReference type="Pfam" id="PF13006">
    <property type="entry name" value="Nterm_IS4"/>
    <property type="match status" value="1"/>
</dbReference>
<name>A0A841C8Y0_9PSEU</name>
<reference evidence="2 3" key="1">
    <citation type="submission" date="2020-08" db="EMBL/GenBank/DDBJ databases">
        <title>Genomic Encyclopedia of Type Strains, Phase III (KMG-III): the genomes of soil and plant-associated and newly described type strains.</title>
        <authorList>
            <person name="Whitman W."/>
        </authorList>
    </citation>
    <scope>NUCLEOTIDE SEQUENCE [LARGE SCALE GENOMIC DNA]</scope>
    <source>
        <strain evidence="2 3">CECT 8640</strain>
    </source>
</reference>
<evidence type="ECO:0000313" key="3">
    <source>
        <dbReference type="Proteomes" id="UP000547510"/>
    </source>
</evidence>
<dbReference type="InterPro" id="IPR024473">
    <property type="entry name" value="Transposases_IS4_N"/>
</dbReference>
<keyword evidence="3" id="KW-1185">Reference proteome</keyword>
<comment type="caution">
    <text evidence="2">The sequence shown here is derived from an EMBL/GenBank/DDBJ whole genome shotgun (WGS) entry which is preliminary data.</text>
</comment>
<protein>
    <recommendedName>
        <fullName evidence="1">Transposase IS4 N-terminal domain-containing protein</fullName>
    </recommendedName>
</protein>
<sequence length="264" mass="28645">MTRAGGDGVSGNVDRGVRLVDRISLGVLADVVLCDVVEDVLAEMGKREQRTRLLPAHVMVRFCQAMCLFPDDDYEKVMRKLVGSLRMMGSWRSEWRVPTTSAITQARQRLGSEPLRLLFERLAVPVAESGTRGAWLGTRRIMAVDGFTLDLPDTPDNVSEFGKSNNERKASGFPQALVVALAECGSHAIVDATPSGYRGDEKALARLVLGSVEPDMLITADRNFYSYDCGANSSTPAPTCCGGSAPKWSCRCWTGCPTAPTPRS</sequence>
<evidence type="ECO:0000313" key="2">
    <source>
        <dbReference type="EMBL" id="MBB5955002.1"/>
    </source>
</evidence>
<accession>A0A841C8Y0</accession>